<evidence type="ECO:0000313" key="3">
    <source>
        <dbReference type="Proteomes" id="UP000078397"/>
    </source>
</evidence>
<dbReference type="RefSeq" id="XP_018144530.1">
    <property type="nucleotide sequence ID" value="XM_018291338.1"/>
</dbReference>
<gene>
    <name evidence="2" type="ORF">VFPPC_13563</name>
</gene>
<feature type="signal peptide" evidence="1">
    <location>
        <begin position="1"/>
        <end position="18"/>
    </location>
</feature>
<dbReference type="GeneID" id="28855332"/>
<keyword evidence="1" id="KW-0732">Signal</keyword>
<evidence type="ECO:0000313" key="2">
    <source>
        <dbReference type="EMBL" id="OAQ67680.1"/>
    </source>
</evidence>
<proteinExistence type="predicted"/>
<dbReference type="Proteomes" id="UP000078397">
    <property type="component" value="Unassembled WGS sequence"/>
</dbReference>
<dbReference type="AlphaFoldDB" id="A0A179FR42"/>
<name>A0A179FR42_METCM</name>
<comment type="caution">
    <text evidence="2">The sequence shown here is derived from an EMBL/GenBank/DDBJ whole genome shotgun (WGS) entry which is preliminary data.</text>
</comment>
<dbReference type="EMBL" id="LSBJ02000003">
    <property type="protein sequence ID" value="OAQ67680.1"/>
    <property type="molecule type" value="Genomic_DNA"/>
</dbReference>
<dbReference type="KEGG" id="pchm:VFPPC_13563"/>
<accession>A0A179FR42</accession>
<sequence>MRFTSATLVLAMAAGIQSAAIETRQKFVGTFDTFTDRDCHQGGKGVTVFSPNRQDELAKGIKAIRSYFPKCTLEIVYKNSWEFFKIPPGNSQCHQLPYESYWWKAVCP</sequence>
<feature type="chain" id="PRO_5008101944" evidence="1">
    <location>
        <begin position="19"/>
        <end position="108"/>
    </location>
</feature>
<organism evidence="2 3">
    <name type="scientific">Pochonia chlamydosporia 170</name>
    <dbReference type="NCBI Taxonomy" id="1380566"/>
    <lineage>
        <taxon>Eukaryota</taxon>
        <taxon>Fungi</taxon>
        <taxon>Dikarya</taxon>
        <taxon>Ascomycota</taxon>
        <taxon>Pezizomycotina</taxon>
        <taxon>Sordariomycetes</taxon>
        <taxon>Hypocreomycetidae</taxon>
        <taxon>Hypocreales</taxon>
        <taxon>Clavicipitaceae</taxon>
        <taxon>Pochonia</taxon>
    </lineage>
</organism>
<protein>
    <submittedName>
        <fullName evidence="2">Uncharacterized protein</fullName>
    </submittedName>
</protein>
<reference evidence="2 3" key="1">
    <citation type="journal article" date="2016" name="PLoS Pathog.">
        <title>Biosynthesis of antibiotic leucinostatins in bio-control fungus Purpureocillium lilacinum and their inhibition on phytophthora revealed by genome mining.</title>
        <authorList>
            <person name="Wang G."/>
            <person name="Liu Z."/>
            <person name="Lin R."/>
            <person name="Li E."/>
            <person name="Mao Z."/>
            <person name="Ling J."/>
            <person name="Yang Y."/>
            <person name="Yin W.B."/>
            <person name="Xie B."/>
        </authorList>
    </citation>
    <scope>NUCLEOTIDE SEQUENCE [LARGE SCALE GENOMIC DNA]</scope>
    <source>
        <strain evidence="2">170</strain>
    </source>
</reference>
<evidence type="ECO:0000256" key="1">
    <source>
        <dbReference type="SAM" id="SignalP"/>
    </source>
</evidence>
<dbReference type="OrthoDB" id="4741670at2759"/>
<keyword evidence="3" id="KW-1185">Reference proteome</keyword>